<dbReference type="Gene3D" id="1.10.10.60">
    <property type="entry name" value="Homeodomain-like"/>
    <property type="match status" value="2"/>
</dbReference>
<proteinExistence type="predicted"/>
<evidence type="ECO:0000313" key="6">
    <source>
        <dbReference type="Proteomes" id="UP001285154"/>
    </source>
</evidence>
<dbReference type="InterPro" id="IPR009057">
    <property type="entry name" value="Homeodomain-like_sf"/>
</dbReference>
<protein>
    <submittedName>
        <fullName evidence="5">AraC family transcriptional regulator</fullName>
    </submittedName>
</protein>
<name>A0ABU5A0I2_9HYPH</name>
<dbReference type="InterPro" id="IPR018060">
    <property type="entry name" value="HTH_AraC"/>
</dbReference>
<dbReference type="InterPro" id="IPR050204">
    <property type="entry name" value="AraC_XylS_family_regulators"/>
</dbReference>
<evidence type="ECO:0000256" key="1">
    <source>
        <dbReference type="ARBA" id="ARBA00023015"/>
    </source>
</evidence>
<dbReference type="RefSeq" id="WP_320246543.1">
    <property type="nucleotide sequence ID" value="NZ_JAVIIQ010000003.1"/>
</dbReference>
<dbReference type="Proteomes" id="UP001285154">
    <property type="component" value="Unassembled WGS sequence"/>
</dbReference>
<comment type="caution">
    <text evidence="5">The sequence shown here is derived from an EMBL/GenBank/DDBJ whole genome shotgun (WGS) entry which is preliminary data.</text>
</comment>
<gene>
    <name evidence="5" type="ORF">RFM42_09255</name>
</gene>
<evidence type="ECO:0000259" key="4">
    <source>
        <dbReference type="PROSITE" id="PS01124"/>
    </source>
</evidence>
<reference evidence="5 6" key="1">
    <citation type="submission" date="2023-08" db="EMBL/GenBank/DDBJ databases">
        <title>Implementing the SeqCode for naming new Mesorhizobium species isolated from Vachellia karroo root nodules.</title>
        <authorList>
            <person name="Van Lill M."/>
        </authorList>
    </citation>
    <scope>NUCLEOTIDE SEQUENCE [LARGE SCALE GENOMIC DNA]</scope>
    <source>
        <strain evidence="5 6">VK25D</strain>
    </source>
</reference>
<dbReference type="PANTHER" id="PTHR46796:SF6">
    <property type="entry name" value="ARAC SUBFAMILY"/>
    <property type="match status" value="1"/>
</dbReference>
<keyword evidence="3" id="KW-0804">Transcription</keyword>
<dbReference type="PANTHER" id="PTHR46796">
    <property type="entry name" value="HTH-TYPE TRANSCRIPTIONAL ACTIVATOR RHAS-RELATED"/>
    <property type="match status" value="1"/>
</dbReference>
<dbReference type="SMART" id="SM00342">
    <property type="entry name" value="HTH_ARAC"/>
    <property type="match status" value="1"/>
</dbReference>
<sequence length="261" mass="29078">MGLSDDRSMPRVGSSSDTQFAEINIVVPKVETAWAVLRRQCASQITEAEMEPSPCIASGSRSLAHAEQEPALVPQPTQPLAVRPGPVVPTSHVRSRIVVAKEPKALSKVERKPRRAERQEAELRRNDDLPAWLAEIPPERRPLLNAKGGLSISCTRLVLQFLSKNFSRKLSLAEMAAVCDLSPYHFTRAFSRTFGVPPHQYILILRLDFAETLLADRRMSITDIADLSGFSSQSHFTTTMKKYRNATPQQLRARQARSQPG</sequence>
<dbReference type="EMBL" id="JAVIIQ010000003">
    <property type="protein sequence ID" value="MDX8531167.1"/>
    <property type="molecule type" value="Genomic_DNA"/>
</dbReference>
<dbReference type="Pfam" id="PF12833">
    <property type="entry name" value="HTH_18"/>
    <property type="match status" value="1"/>
</dbReference>
<keyword evidence="2" id="KW-0238">DNA-binding</keyword>
<dbReference type="SUPFAM" id="SSF46689">
    <property type="entry name" value="Homeodomain-like"/>
    <property type="match status" value="2"/>
</dbReference>
<dbReference type="PROSITE" id="PS01124">
    <property type="entry name" value="HTH_ARAC_FAMILY_2"/>
    <property type="match status" value="1"/>
</dbReference>
<keyword evidence="6" id="KW-1185">Reference proteome</keyword>
<evidence type="ECO:0000313" key="5">
    <source>
        <dbReference type="EMBL" id="MDX8531167.1"/>
    </source>
</evidence>
<keyword evidence="1" id="KW-0805">Transcription regulation</keyword>
<feature type="domain" description="HTH araC/xylS-type" evidence="4">
    <location>
        <begin position="156"/>
        <end position="254"/>
    </location>
</feature>
<evidence type="ECO:0000256" key="3">
    <source>
        <dbReference type="ARBA" id="ARBA00023163"/>
    </source>
</evidence>
<evidence type="ECO:0000256" key="2">
    <source>
        <dbReference type="ARBA" id="ARBA00023125"/>
    </source>
</evidence>
<accession>A0ABU5A0I2</accession>
<organism evidence="5 6">
    <name type="scientific">Mesorhizobium vachelliae</name>
    <dbReference type="NCBI Taxonomy" id="3072309"/>
    <lineage>
        <taxon>Bacteria</taxon>
        <taxon>Pseudomonadati</taxon>
        <taxon>Pseudomonadota</taxon>
        <taxon>Alphaproteobacteria</taxon>
        <taxon>Hyphomicrobiales</taxon>
        <taxon>Phyllobacteriaceae</taxon>
        <taxon>Mesorhizobium</taxon>
    </lineage>
</organism>